<sequence length="186" mass="21053">MCLLTSNEAHRLASPPAVQPFTHRLPTYCHMRHADLEHVIVNFLTVIHDLTPIGRYSISPWATQTAKTTRQKRTILTHRFICARPPFLFFPHITPKEHFVSSFHHDLACPLHERRSAQALQRGPVKRSPIRIRHGSKLAGSASSQRFGPDDLCLRTLPLGPHPPLTPDRYGPPRGLRWYGAGVSKC</sequence>
<accession>A0A2T2NJY0</accession>
<evidence type="ECO:0000313" key="2">
    <source>
        <dbReference type="EMBL" id="PSN65556.1"/>
    </source>
</evidence>
<evidence type="ECO:0000256" key="1">
    <source>
        <dbReference type="SAM" id="MobiDB-lite"/>
    </source>
</evidence>
<dbReference type="EMBL" id="KZ678137">
    <property type="protein sequence ID" value="PSN65556.1"/>
    <property type="molecule type" value="Genomic_DNA"/>
</dbReference>
<proteinExistence type="predicted"/>
<dbReference type="AlphaFoldDB" id="A0A2T2NJY0"/>
<gene>
    <name evidence="2" type="ORF">BS50DRAFT_61576</name>
</gene>
<feature type="region of interest" description="Disordered" evidence="1">
    <location>
        <begin position="118"/>
        <end position="145"/>
    </location>
</feature>
<reference evidence="2 3" key="1">
    <citation type="journal article" date="2018" name="Front. Microbiol.">
        <title>Genome-Wide Analysis of Corynespora cassiicola Leaf Fall Disease Putative Effectors.</title>
        <authorList>
            <person name="Lopez D."/>
            <person name="Ribeiro S."/>
            <person name="Label P."/>
            <person name="Fumanal B."/>
            <person name="Venisse J.S."/>
            <person name="Kohler A."/>
            <person name="de Oliveira R.R."/>
            <person name="Labutti K."/>
            <person name="Lipzen A."/>
            <person name="Lail K."/>
            <person name="Bauer D."/>
            <person name="Ohm R.A."/>
            <person name="Barry K.W."/>
            <person name="Spatafora J."/>
            <person name="Grigoriev I.V."/>
            <person name="Martin F.M."/>
            <person name="Pujade-Renaud V."/>
        </authorList>
    </citation>
    <scope>NUCLEOTIDE SEQUENCE [LARGE SCALE GENOMIC DNA]</scope>
    <source>
        <strain evidence="2 3">Philippines</strain>
    </source>
</reference>
<feature type="compositionally biased region" description="Basic residues" evidence="1">
    <location>
        <begin position="124"/>
        <end position="136"/>
    </location>
</feature>
<name>A0A2T2NJY0_CORCC</name>
<keyword evidence="3" id="KW-1185">Reference proteome</keyword>
<evidence type="ECO:0000313" key="3">
    <source>
        <dbReference type="Proteomes" id="UP000240883"/>
    </source>
</evidence>
<protein>
    <submittedName>
        <fullName evidence="2">Uncharacterized protein</fullName>
    </submittedName>
</protein>
<dbReference type="Proteomes" id="UP000240883">
    <property type="component" value="Unassembled WGS sequence"/>
</dbReference>
<organism evidence="2 3">
    <name type="scientific">Corynespora cassiicola Philippines</name>
    <dbReference type="NCBI Taxonomy" id="1448308"/>
    <lineage>
        <taxon>Eukaryota</taxon>
        <taxon>Fungi</taxon>
        <taxon>Dikarya</taxon>
        <taxon>Ascomycota</taxon>
        <taxon>Pezizomycotina</taxon>
        <taxon>Dothideomycetes</taxon>
        <taxon>Pleosporomycetidae</taxon>
        <taxon>Pleosporales</taxon>
        <taxon>Corynesporascaceae</taxon>
        <taxon>Corynespora</taxon>
    </lineage>
</organism>